<organism evidence="1">
    <name type="scientific">Salvia splendens</name>
    <name type="common">Scarlet sage</name>
    <dbReference type="NCBI Taxonomy" id="180675"/>
    <lineage>
        <taxon>Eukaryota</taxon>
        <taxon>Viridiplantae</taxon>
        <taxon>Streptophyta</taxon>
        <taxon>Embryophyta</taxon>
        <taxon>Tracheophyta</taxon>
        <taxon>Spermatophyta</taxon>
        <taxon>Magnoliopsida</taxon>
        <taxon>eudicotyledons</taxon>
        <taxon>Gunneridae</taxon>
        <taxon>Pentapetalae</taxon>
        <taxon>asterids</taxon>
        <taxon>lamiids</taxon>
        <taxon>Lamiales</taxon>
        <taxon>Lamiaceae</taxon>
        <taxon>Nepetoideae</taxon>
        <taxon>Mentheae</taxon>
        <taxon>Salviinae</taxon>
        <taxon>Salvia</taxon>
        <taxon>Salvia subgen. Calosphace</taxon>
        <taxon>core Calosphace</taxon>
    </lineage>
</organism>
<dbReference type="AlphaFoldDB" id="A0A8X8XNN7"/>
<protein>
    <submittedName>
        <fullName evidence="1">Uncharacterized protein</fullName>
    </submittedName>
</protein>
<reference evidence="1" key="1">
    <citation type="submission" date="2018-01" db="EMBL/GenBank/DDBJ databases">
        <authorList>
            <person name="Mao J.F."/>
        </authorList>
    </citation>
    <scope>NUCLEOTIDE SEQUENCE</scope>
    <source>
        <strain evidence="1">Huo1</strain>
        <tissue evidence="1">Leaf</tissue>
    </source>
</reference>
<name>A0A8X8XNN7_SALSN</name>
<comment type="caution">
    <text evidence="1">The sequence shown here is derived from an EMBL/GenBank/DDBJ whole genome shotgun (WGS) entry which is preliminary data.</text>
</comment>
<reference evidence="1" key="2">
    <citation type="submission" date="2020-08" db="EMBL/GenBank/DDBJ databases">
        <title>Plant Genome Project.</title>
        <authorList>
            <person name="Zhang R.-G."/>
        </authorList>
    </citation>
    <scope>NUCLEOTIDE SEQUENCE</scope>
    <source>
        <strain evidence="1">Huo1</strain>
        <tissue evidence="1">Leaf</tissue>
    </source>
</reference>
<proteinExistence type="predicted"/>
<evidence type="ECO:0000313" key="1">
    <source>
        <dbReference type="EMBL" id="KAG6416269.1"/>
    </source>
</evidence>
<dbReference type="EMBL" id="PNBA02000008">
    <property type="protein sequence ID" value="KAG6416269.1"/>
    <property type="molecule type" value="Genomic_DNA"/>
</dbReference>
<sequence>MEKGKRKHGIVSEAWRSCMKLRSTLHLRSSIHDLLHDLCSSKGEEEIFLKRIDGSKYLNDIPSTTRTSKRSMPCLQTLDLRVSHEVVIRLPNVNLEDEKTKASIS</sequence>
<gene>
    <name evidence="1" type="ORF">SASPL_123695</name>
</gene>
<dbReference type="Proteomes" id="UP000298416">
    <property type="component" value="Unassembled WGS sequence"/>
</dbReference>
<accession>A0A8X8XNN7</accession>
<keyword evidence="2" id="KW-1185">Reference proteome</keyword>
<evidence type="ECO:0000313" key="2">
    <source>
        <dbReference type="Proteomes" id="UP000298416"/>
    </source>
</evidence>